<reference evidence="1 2" key="2">
    <citation type="journal article" date="2022" name="Mol. Ecol. Resour.">
        <title>The genomes of chicory, endive, great burdock and yacon provide insights into Asteraceae paleo-polyploidization history and plant inulin production.</title>
        <authorList>
            <person name="Fan W."/>
            <person name="Wang S."/>
            <person name="Wang H."/>
            <person name="Wang A."/>
            <person name="Jiang F."/>
            <person name="Liu H."/>
            <person name="Zhao H."/>
            <person name="Xu D."/>
            <person name="Zhang Y."/>
        </authorList>
    </citation>
    <scope>NUCLEOTIDE SEQUENCE [LARGE SCALE GENOMIC DNA]</scope>
    <source>
        <strain evidence="2">cv. Niubang</strain>
    </source>
</reference>
<evidence type="ECO:0000313" key="2">
    <source>
        <dbReference type="Proteomes" id="UP001055879"/>
    </source>
</evidence>
<proteinExistence type="predicted"/>
<protein>
    <submittedName>
        <fullName evidence="1">Uncharacterized protein</fullName>
    </submittedName>
</protein>
<organism evidence="1 2">
    <name type="scientific">Arctium lappa</name>
    <name type="common">Greater burdock</name>
    <name type="synonym">Lappa major</name>
    <dbReference type="NCBI Taxonomy" id="4217"/>
    <lineage>
        <taxon>Eukaryota</taxon>
        <taxon>Viridiplantae</taxon>
        <taxon>Streptophyta</taxon>
        <taxon>Embryophyta</taxon>
        <taxon>Tracheophyta</taxon>
        <taxon>Spermatophyta</taxon>
        <taxon>Magnoliopsida</taxon>
        <taxon>eudicotyledons</taxon>
        <taxon>Gunneridae</taxon>
        <taxon>Pentapetalae</taxon>
        <taxon>asterids</taxon>
        <taxon>campanulids</taxon>
        <taxon>Asterales</taxon>
        <taxon>Asteraceae</taxon>
        <taxon>Carduoideae</taxon>
        <taxon>Cardueae</taxon>
        <taxon>Arctiinae</taxon>
        <taxon>Arctium</taxon>
    </lineage>
</organism>
<sequence>MASINITQVSFFLLFIAAIFIMHLLLITADQSGEFRTERYDPRTPPTPQGNIERGMFPPESSSPPPIYN</sequence>
<dbReference type="EMBL" id="CM042051">
    <property type="protein sequence ID" value="KAI3729408.1"/>
    <property type="molecule type" value="Genomic_DNA"/>
</dbReference>
<evidence type="ECO:0000313" key="1">
    <source>
        <dbReference type="EMBL" id="KAI3729408.1"/>
    </source>
</evidence>
<gene>
    <name evidence="1" type="ORF">L6452_18065</name>
</gene>
<accession>A0ACB9C5G3</accession>
<reference evidence="2" key="1">
    <citation type="journal article" date="2022" name="Mol. Ecol. Resour.">
        <title>The genomes of chicory, endive, great burdock and yacon provide insights into Asteraceae palaeo-polyploidization history and plant inulin production.</title>
        <authorList>
            <person name="Fan W."/>
            <person name="Wang S."/>
            <person name="Wang H."/>
            <person name="Wang A."/>
            <person name="Jiang F."/>
            <person name="Liu H."/>
            <person name="Zhao H."/>
            <person name="Xu D."/>
            <person name="Zhang Y."/>
        </authorList>
    </citation>
    <scope>NUCLEOTIDE SEQUENCE [LARGE SCALE GENOMIC DNA]</scope>
    <source>
        <strain evidence="2">cv. Niubang</strain>
    </source>
</reference>
<dbReference type="Proteomes" id="UP001055879">
    <property type="component" value="Linkage Group LG05"/>
</dbReference>
<keyword evidence="2" id="KW-1185">Reference proteome</keyword>
<name>A0ACB9C5G3_ARCLA</name>
<comment type="caution">
    <text evidence="1">The sequence shown here is derived from an EMBL/GenBank/DDBJ whole genome shotgun (WGS) entry which is preliminary data.</text>
</comment>